<keyword evidence="3 6" id="KW-0812">Transmembrane</keyword>
<gene>
    <name evidence="8" type="ORF">LZC94_47880</name>
</gene>
<evidence type="ECO:0000256" key="5">
    <source>
        <dbReference type="ARBA" id="ARBA00023136"/>
    </source>
</evidence>
<feature type="transmembrane region" description="Helical" evidence="6">
    <location>
        <begin position="283"/>
        <end position="300"/>
    </location>
</feature>
<sequence>MDDVAALSRITSARFRVVAACGLGSFMAALSTNLVNISAPVIARDLGLGPGQISRIFTVYLIAITVLLPIFGHLGDVMGSKRVFVTGFAAFGIAALFCARAGGLTALTIARGFQGAGASMLMANGAAIVIRAFPPTHRARALGLQLSLTYVGLVLGPTLGGVLVVAVGWRAIFVVLAGVAALGTLLGFLWLENESEGAKKRASAFSAFPFELFRDTSFVMGIAGALVLYATTFMISFALPFQLQHARGISPHEAGLLMTPQPAMMAVVAPIGGWLADRFGPRSPCAMGMCAVAGGCLLLPPAANHGALAIMSALALIGLGAGIFIAPNNASIMGAAPKERQSTAAAAAAMARNIGMTCGVALAAALLQRTGEFRSVMLACATLALVGSAIASAPRI</sequence>
<name>A0ABZ2LXQ7_9BACT</name>
<evidence type="ECO:0000313" key="8">
    <source>
        <dbReference type="EMBL" id="WXB15530.1"/>
    </source>
</evidence>
<dbReference type="PANTHER" id="PTHR42718:SF9">
    <property type="entry name" value="MAJOR FACILITATOR SUPERFAMILY MULTIDRUG TRANSPORTER MFSC"/>
    <property type="match status" value="1"/>
</dbReference>
<dbReference type="InterPro" id="IPR020846">
    <property type="entry name" value="MFS_dom"/>
</dbReference>
<feature type="transmembrane region" description="Helical" evidence="6">
    <location>
        <begin position="17"/>
        <end position="41"/>
    </location>
</feature>
<keyword evidence="2" id="KW-0813">Transport</keyword>
<evidence type="ECO:0000259" key="7">
    <source>
        <dbReference type="PROSITE" id="PS50850"/>
    </source>
</evidence>
<dbReference type="Proteomes" id="UP001370348">
    <property type="component" value="Chromosome"/>
</dbReference>
<evidence type="ECO:0000256" key="6">
    <source>
        <dbReference type="SAM" id="Phobius"/>
    </source>
</evidence>
<feature type="transmembrane region" description="Helical" evidence="6">
    <location>
        <begin position="83"/>
        <end position="103"/>
    </location>
</feature>
<evidence type="ECO:0000313" key="9">
    <source>
        <dbReference type="Proteomes" id="UP001370348"/>
    </source>
</evidence>
<dbReference type="EMBL" id="CP089984">
    <property type="protein sequence ID" value="WXB15530.1"/>
    <property type="molecule type" value="Genomic_DNA"/>
</dbReference>
<dbReference type="CDD" id="cd17321">
    <property type="entry name" value="MFS_MMR_MDR_like"/>
    <property type="match status" value="1"/>
</dbReference>
<dbReference type="PANTHER" id="PTHR42718">
    <property type="entry name" value="MAJOR FACILITATOR SUPERFAMILY MULTIDRUG TRANSPORTER MFSC"/>
    <property type="match status" value="1"/>
</dbReference>
<feature type="transmembrane region" description="Helical" evidence="6">
    <location>
        <begin position="373"/>
        <end position="393"/>
    </location>
</feature>
<keyword evidence="5 6" id="KW-0472">Membrane</keyword>
<keyword evidence="9" id="KW-1185">Reference proteome</keyword>
<feature type="transmembrane region" description="Helical" evidence="6">
    <location>
        <begin position="306"/>
        <end position="326"/>
    </location>
</feature>
<dbReference type="InterPro" id="IPR011701">
    <property type="entry name" value="MFS"/>
</dbReference>
<keyword evidence="4 6" id="KW-1133">Transmembrane helix</keyword>
<feature type="transmembrane region" description="Helical" evidence="6">
    <location>
        <begin position="109"/>
        <end position="130"/>
    </location>
</feature>
<feature type="transmembrane region" description="Helical" evidence="6">
    <location>
        <begin position="171"/>
        <end position="191"/>
    </location>
</feature>
<feature type="domain" description="Major facilitator superfamily (MFS) profile" evidence="7">
    <location>
        <begin position="17"/>
        <end position="396"/>
    </location>
</feature>
<feature type="transmembrane region" description="Helical" evidence="6">
    <location>
        <begin position="142"/>
        <end position="165"/>
    </location>
</feature>
<accession>A0ABZ2LXQ7</accession>
<dbReference type="RefSeq" id="WP_394825160.1">
    <property type="nucleotide sequence ID" value="NZ_CP089984.1"/>
</dbReference>
<proteinExistence type="predicted"/>
<evidence type="ECO:0000256" key="4">
    <source>
        <dbReference type="ARBA" id="ARBA00022989"/>
    </source>
</evidence>
<evidence type="ECO:0000256" key="3">
    <source>
        <dbReference type="ARBA" id="ARBA00022692"/>
    </source>
</evidence>
<dbReference type="InterPro" id="IPR036259">
    <property type="entry name" value="MFS_trans_sf"/>
</dbReference>
<feature type="transmembrane region" description="Helical" evidence="6">
    <location>
        <begin position="218"/>
        <end position="239"/>
    </location>
</feature>
<evidence type="ECO:0000256" key="2">
    <source>
        <dbReference type="ARBA" id="ARBA00022448"/>
    </source>
</evidence>
<reference evidence="8 9" key="1">
    <citation type="submission" date="2021-12" db="EMBL/GenBank/DDBJ databases">
        <title>Discovery of the Pendulisporaceae a myxobacterial family with distinct sporulation behavior and unique specialized metabolism.</title>
        <authorList>
            <person name="Garcia R."/>
            <person name="Popoff A."/>
            <person name="Bader C.D."/>
            <person name="Loehr J."/>
            <person name="Walesch S."/>
            <person name="Walt C."/>
            <person name="Boldt J."/>
            <person name="Bunk B."/>
            <person name="Haeckl F.J.F.P.J."/>
            <person name="Gunesch A.P."/>
            <person name="Birkelbach J."/>
            <person name="Nuebel U."/>
            <person name="Pietschmann T."/>
            <person name="Bach T."/>
            <person name="Mueller R."/>
        </authorList>
    </citation>
    <scope>NUCLEOTIDE SEQUENCE [LARGE SCALE GENOMIC DNA]</scope>
    <source>
        <strain evidence="8 9">MSr11954</strain>
    </source>
</reference>
<dbReference type="Gene3D" id="1.20.1250.20">
    <property type="entry name" value="MFS general substrate transporter like domains"/>
    <property type="match status" value="2"/>
</dbReference>
<protein>
    <submittedName>
        <fullName evidence="8">MFS transporter</fullName>
    </submittedName>
</protein>
<feature type="transmembrane region" description="Helical" evidence="6">
    <location>
        <begin position="259"/>
        <end position="276"/>
    </location>
</feature>
<feature type="transmembrane region" description="Helical" evidence="6">
    <location>
        <begin position="347"/>
        <end position="367"/>
    </location>
</feature>
<comment type="subcellular location">
    <subcellularLocation>
        <location evidence="1">Membrane</location>
        <topology evidence="1">Multi-pass membrane protein</topology>
    </subcellularLocation>
</comment>
<dbReference type="Pfam" id="PF07690">
    <property type="entry name" value="MFS_1"/>
    <property type="match status" value="2"/>
</dbReference>
<dbReference type="PRINTS" id="PR01036">
    <property type="entry name" value="TCRTETB"/>
</dbReference>
<dbReference type="PROSITE" id="PS50850">
    <property type="entry name" value="MFS"/>
    <property type="match status" value="1"/>
</dbReference>
<dbReference type="SUPFAM" id="SSF103473">
    <property type="entry name" value="MFS general substrate transporter"/>
    <property type="match status" value="1"/>
</dbReference>
<organism evidence="8 9">
    <name type="scientific">Pendulispora albinea</name>
    <dbReference type="NCBI Taxonomy" id="2741071"/>
    <lineage>
        <taxon>Bacteria</taxon>
        <taxon>Pseudomonadati</taxon>
        <taxon>Myxococcota</taxon>
        <taxon>Myxococcia</taxon>
        <taxon>Myxococcales</taxon>
        <taxon>Sorangiineae</taxon>
        <taxon>Pendulisporaceae</taxon>
        <taxon>Pendulispora</taxon>
    </lineage>
</organism>
<feature type="transmembrane region" description="Helical" evidence="6">
    <location>
        <begin position="53"/>
        <end position="71"/>
    </location>
</feature>
<evidence type="ECO:0000256" key="1">
    <source>
        <dbReference type="ARBA" id="ARBA00004141"/>
    </source>
</evidence>